<dbReference type="InterPro" id="IPR005160">
    <property type="entry name" value="Ku_C"/>
</dbReference>
<dbReference type="STRING" id="1314790.A0A1Y1YJN9"/>
<evidence type="ECO:0000256" key="13">
    <source>
        <dbReference type="ARBA" id="ARBA00023204"/>
    </source>
</evidence>
<dbReference type="Pfam" id="PF03730">
    <property type="entry name" value="Ku_C"/>
    <property type="match status" value="1"/>
</dbReference>
<evidence type="ECO:0000313" key="19">
    <source>
        <dbReference type="Proteomes" id="UP000193498"/>
    </source>
</evidence>
<keyword evidence="9" id="KW-0067">ATP-binding</keyword>
<dbReference type="SMART" id="SM00559">
    <property type="entry name" value="Ku78"/>
    <property type="match status" value="1"/>
</dbReference>
<dbReference type="PANTHER" id="PTHR12604">
    <property type="entry name" value="KU AUTOANTIGEN DNA HELICASE"/>
    <property type="match status" value="1"/>
</dbReference>
<proteinExistence type="inferred from homology"/>
<keyword evidence="11" id="KW-0238">DNA-binding</keyword>
<dbReference type="InterPro" id="IPR036465">
    <property type="entry name" value="vWFA_dom_sf"/>
</dbReference>
<dbReference type="GO" id="GO:0006303">
    <property type="term" value="P:double-strand break repair via nonhomologous end joining"/>
    <property type="evidence" value="ECO:0007669"/>
    <property type="project" value="InterPro"/>
</dbReference>
<feature type="compositionally biased region" description="Basic and acidic residues" evidence="16">
    <location>
        <begin position="556"/>
        <end position="565"/>
    </location>
</feature>
<dbReference type="FunCoup" id="A0A1Y1YJN9">
    <property type="interactions" value="948"/>
</dbReference>
<dbReference type="NCBIfam" id="TIGR00578">
    <property type="entry name" value="ku70"/>
    <property type="match status" value="1"/>
</dbReference>
<dbReference type="GO" id="GO:0000723">
    <property type="term" value="P:telomere maintenance"/>
    <property type="evidence" value="ECO:0007669"/>
    <property type="project" value="InterPro"/>
</dbReference>
<dbReference type="InterPro" id="IPR005161">
    <property type="entry name" value="Ku_N"/>
</dbReference>
<evidence type="ECO:0000256" key="3">
    <source>
        <dbReference type="ARBA" id="ARBA00005240"/>
    </source>
</evidence>
<evidence type="ECO:0000256" key="2">
    <source>
        <dbReference type="ARBA" id="ARBA00004574"/>
    </source>
</evidence>
<organism evidence="18 19">
    <name type="scientific">Basidiobolus meristosporus CBS 931.73</name>
    <dbReference type="NCBI Taxonomy" id="1314790"/>
    <lineage>
        <taxon>Eukaryota</taxon>
        <taxon>Fungi</taxon>
        <taxon>Fungi incertae sedis</taxon>
        <taxon>Zoopagomycota</taxon>
        <taxon>Entomophthoromycotina</taxon>
        <taxon>Basidiobolomycetes</taxon>
        <taxon>Basidiobolales</taxon>
        <taxon>Basidiobolaceae</taxon>
        <taxon>Basidiobolus</taxon>
    </lineage>
</organism>
<evidence type="ECO:0000256" key="9">
    <source>
        <dbReference type="ARBA" id="ARBA00022840"/>
    </source>
</evidence>
<keyword evidence="6" id="KW-0227">DNA damage</keyword>
<dbReference type="CDD" id="cd00788">
    <property type="entry name" value="KU70"/>
    <property type="match status" value="1"/>
</dbReference>
<evidence type="ECO:0000256" key="14">
    <source>
        <dbReference type="ARBA" id="ARBA00023242"/>
    </source>
</evidence>
<dbReference type="SUPFAM" id="SSF100939">
    <property type="entry name" value="SPOC domain-like"/>
    <property type="match status" value="1"/>
</dbReference>
<dbReference type="Gene3D" id="2.40.290.10">
    <property type="match status" value="1"/>
</dbReference>
<keyword evidence="10" id="KW-0779">Telomere</keyword>
<dbReference type="InParanoid" id="A0A1Y1YJN9"/>
<dbReference type="Proteomes" id="UP000193498">
    <property type="component" value="Unassembled WGS sequence"/>
</dbReference>
<comment type="subcellular location">
    <subcellularLocation>
        <location evidence="2">Chromosome</location>
        <location evidence="2">Telomere</location>
    </subcellularLocation>
    <subcellularLocation>
        <location evidence="1">Nucleus</location>
    </subcellularLocation>
</comment>
<keyword evidence="10" id="KW-0158">Chromosome</keyword>
<evidence type="ECO:0000256" key="1">
    <source>
        <dbReference type="ARBA" id="ARBA00004123"/>
    </source>
</evidence>
<evidence type="ECO:0000256" key="6">
    <source>
        <dbReference type="ARBA" id="ARBA00022763"/>
    </source>
</evidence>
<dbReference type="GO" id="GO:0043564">
    <property type="term" value="C:Ku70:Ku80 complex"/>
    <property type="evidence" value="ECO:0007669"/>
    <property type="project" value="InterPro"/>
</dbReference>
<dbReference type="Pfam" id="PF03731">
    <property type="entry name" value="Ku_N"/>
    <property type="match status" value="1"/>
</dbReference>
<evidence type="ECO:0000256" key="10">
    <source>
        <dbReference type="ARBA" id="ARBA00022895"/>
    </source>
</evidence>
<evidence type="ECO:0000256" key="7">
    <source>
        <dbReference type="ARBA" id="ARBA00022801"/>
    </source>
</evidence>
<keyword evidence="7" id="KW-0378">Hydrolase</keyword>
<dbReference type="GO" id="GO:0042162">
    <property type="term" value="F:telomeric DNA binding"/>
    <property type="evidence" value="ECO:0007669"/>
    <property type="project" value="InterPro"/>
</dbReference>
<dbReference type="SUPFAM" id="SSF53300">
    <property type="entry name" value="vWA-like"/>
    <property type="match status" value="1"/>
</dbReference>
<dbReference type="GO" id="GO:0003684">
    <property type="term" value="F:damaged DNA binding"/>
    <property type="evidence" value="ECO:0007669"/>
    <property type="project" value="InterPro"/>
</dbReference>
<dbReference type="OrthoDB" id="3249161at2759"/>
<keyword evidence="8 18" id="KW-0347">Helicase</keyword>
<dbReference type="EMBL" id="MCFE01000117">
    <property type="protein sequence ID" value="ORX98230.1"/>
    <property type="molecule type" value="Genomic_DNA"/>
</dbReference>
<dbReference type="GO" id="GO:0000781">
    <property type="term" value="C:chromosome, telomeric region"/>
    <property type="evidence" value="ECO:0007669"/>
    <property type="project" value="UniProtKB-SubCell"/>
</dbReference>
<dbReference type="Gene3D" id="3.40.50.410">
    <property type="entry name" value="von Willebrand factor, type A domain"/>
    <property type="match status" value="1"/>
</dbReference>
<dbReference type="AlphaFoldDB" id="A0A1Y1YJN9"/>
<reference evidence="18 19" key="1">
    <citation type="submission" date="2016-07" db="EMBL/GenBank/DDBJ databases">
        <title>Pervasive Adenine N6-methylation of Active Genes in Fungi.</title>
        <authorList>
            <consortium name="DOE Joint Genome Institute"/>
            <person name="Mondo S.J."/>
            <person name="Dannebaum R.O."/>
            <person name="Kuo R.C."/>
            <person name="Labutti K."/>
            <person name="Haridas S."/>
            <person name="Kuo A."/>
            <person name="Salamov A."/>
            <person name="Ahrendt S.R."/>
            <person name="Lipzen A."/>
            <person name="Sullivan W."/>
            <person name="Andreopoulos W.B."/>
            <person name="Clum A."/>
            <person name="Lindquist E."/>
            <person name="Daum C."/>
            <person name="Ramamoorthy G.K."/>
            <person name="Gryganskyi A."/>
            <person name="Culley D."/>
            <person name="Magnuson J.K."/>
            <person name="James T.Y."/>
            <person name="O'Malley M.A."/>
            <person name="Stajich J.E."/>
            <person name="Spatafora J.W."/>
            <person name="Visel A."/>
            <person name="Grigoriev I.V."/>
        </authorList>
    </citation>
    <scope>NUCLEOTIDE SEQUENCE [LARGE SCALE GENOMIC DNA]</scope>
    <source>
        <strain evidence="18 19">CBS 931.73</strain>
    </source>
</reference>
<evidence type="ECO:0000256" key="11">
    <source>
        <dbReference type="ARBA" id="ARBA00023125"/>
    </source>
</evidence>
<dbReference type="Pfam" id="PF02735">
    <property type="entry name" value="Ku"/>
    <property type="match status" value="2"/>
</dbReference>
<dbReference type="GO" id="GO:0005524">
    <property type="term" value="F:ATP binding"/>
    <property type="evidence" value="ECO:0007669"/>
    <property type="project" value="UniProtKB-KW"/>
</dbReference>
<evidence type="ECO:0000256" key="15">
    <source>
        <dbReference type="ARBA" id="ARBA00031811"/>
    </source>
</evidence>
<evidence type="ECO:0000259" key="17">
    <source>
        <dbReference type="SMART" id="SM00559"/>
    </source>
</evidence>
<dbReference type="Gene3D" id="1.10.1600.10">
    <property type="match status" value="1"/>
</dbReference>
<sequence>MFEIEEDWDLVDEFQNGDEVPEESAKKTKWNSKDCTLFVIDCSPSMLEPNENKEIPEETKNPGNLDNIYVLQNLESPDATNIKLIENLVNNFDKLRSTVTPSKTELPLGNVFWACSSVLSSWSGINVSSKKIMLITNEDNPNRGNGVLQKAAKTRAKDLYDAQVEIELINLDKQGGKFNSSLFYKDILPDLEENCDISQTSNHFEKLLTRIKRKEARCRSVFTTLLKITNGLEIGIRGYALVGNQQKGSYRLVYMKSETPQQVKAITHWLCADTTQILQQSDLKFYYEYGGDKVVFTKEEIVNMKKFGEPALGLQILGFKPRDRLKFHQNMTHSLFIYPDETVGLLNLAFLQPCMLTVFDYKQYTGSTSVFTAFLLKMCEMDQVAICSFIPRKNTAPRLVAMLPQVEDIFVYLEFKDELGQKAPPGFHLIPLPFADDLRPVSVKSEERASESDIDAAKQIVSKLLIKQGFHPKNYSNPALQRHYMSLQAIALERDIEEAPIDCTLPDVHMIHEEAGDAVQMFKQALGVDDFNEPPQSLPPKRRVIFKGLAPNNSEKQNKRAKTDGGDSQSVESLYQQGKLLKTDLLEYLESIGIHGKGTKPQLIEQIENYFKLLE</sequence>
<dbReference type="GO" id="GO:0003690">
    <property type="term" value="F:double-stranded DNA binding"/>
    <property type="evidence" value="ECO:0007669"/>
    <property type="project" value="TreeGrafter"/>
</dbReference>
<gene>
    <name evidence="18" type="ORF">K493DRAFT_300035</name>
</gene>
<comment type="caution">
    <text evidence="18">The sequence shown here is derived from an EMBL/GenBank/DDBJ whole genome shotgun (WGS) entry which is preliminary data.</text>
</comment>
<name>A0A1Y1YJN9_9FUNG</name>
<feature type="domain" description="Ku" evidence="17">
    <location>
        <begin position="275"/>
        <end position="449"/>
    </location>
</feature>
<dbReference type="GO" id="GO:0003678">
    <property type="term" value="F:DNA helicase activity"/>
    <property type="evidence" value="ECO:0007669"/>
    <property type="project" value="InterPro"/>
</dbReference>
<evidence type="ECO:0000256" key="16">
    <source>
        <dbReference type="SAM" id="MobiDB-lite"/>
    </source>
</evidence>
<evidence type="ECO:0000256" key="8">
    <source>
        <dbReference type="ARBA" id="ARBA00022806"/>
    </source>
</evidence>
<keyword evidence="5" id="KW-0547">Nucleotide-binding</keyword>
<keyword evidence="14" id="KW-0539">Nucleus</keyword>
<evidence type="ECO:0000256" key="5">
    <source>
        <dbReference type="ARBA" id="ARBA00022741"/>
    </source>
</evidence>
<dbReference type="InterPro" id="IPR047087">
    <property type="entry name" value="KU70_core_dom"/>
</dbReference>
<dbReference type="InterPro" id="IPR006164">
    <property type="entry name" value="DNA_bd_Ku70/Ku80"/>
</dbReference>
<accession>A0A1Y1YJN9</accession>
<dbReference type="PANTHER" id="PTHR12604:SF2">
    <property type="entry name" value="X-RAY REPAIR CROSS-COMPLEMENTING PROTEIN 6"/>
    <property type="match status" value="1"/>
</dbReference>
<evidence type="ECO:0000256" key="12">
    <source>
        <dbReference type="ARBA" id="ARBA00023172"/>
    </source>
</evidence>
<dbReference type="InterPro" id="IPR006165">
    <property type="entry name" value="Ku70"/>
</dbReference>
<feature type="region of interest" description="Disordered" evidence="16">
    <location>
        <begin position="550"/>
        <end position="569"/>
    </location>
</feature>
<keyword evidence="12" id="KW-0233">DNA recombination</keyword>
<dbReference type="PIRSF" id="PIRSF003033">
    <property type="entry name" value="Ku70"/>
    <property type="match status" value="1"/>
</dbReference>
<evidence type="ECO:0000313" key="18">
    <source>
        <dbReference type="EMBL" id="ORX98230.1"/>
    </source>
</evidence>
<keyword evidence="19" id="KW-1185">Reference proteome</keyword>
<dbReference type="InterPro" id="IPR016194">
    <property type="entry name" value="SPOC-like_C_dom_sf"/>
</dbReference>
<keyword evidence="13" id="KW-0234">DNA repair</keyword>
<dbReference type="GO" id="GO:0016787">
    <property type="term" value="F:hydrolase activity"/>
    <property type="evidence" value="ECO:0007669"/>
    <property type="project" value="UniProtKB-KW"/>
</dbReference>
<dbReference type="GO" id="GO:0006310">
    <property type="term" value="P:DNA recombination"/>
    <property type="evidence" value="ECO:0007669"/>
    <property type="project" value="UniProtKB-KW"/>
</dbReference>
<evidence type="ECO:0000256" key="4">
    <source>
        <dbReference type="ARBA" id="ARBA00021796"/>
    </source>
</evidence>
<comment type="similarity">
    <text evidence="3">Belongs to the ku70 family.</text>
</comment>
<protein>
    <recommendedName>
        <fullName evidence="4">ATP-dependent DNA helicase II subunit 1</fullName>
    </recommendedName>
    <alternativeName>
        <fullName evidence="15">ATP-dependent DNA helicase II subunit Ku70</fullName>
    </alternativeName>
</protein>